<dbReference type="AlphaFoldDB" id="A0A5C4WM76"/>
<dbReference type="RefSeq" id="WP_139631292.1">
    <property type="nucleotide sequence ID" value="NZ_VDLX02000005.1"/>
</dbReference>
<protein>
    <recommendedName>
        <fullName evidence="3">Thioredoxin domain-containing protein</fullName>
    </recommendedName>
</protein>
<gene>
    <name evidence="1" type="ORF">FH608_016090</name>
</gene>
<comment type="caution">
    <text evidence="1">The sequence shown here is derived from an EMBL/GenBank/DDBJ whole genome shotgun (WGS) entry which is preliminary data.</text>
</comment>
<keyword evidence="2" id="KW-1185">Reference proteome</keyword>
<dbReference type="Proteomes" id="UP000312512">
    <property type="component" value="Unassembled WGS sequence"/>
</dbReference>
<sequence>MGYTGLTIVALVWLVLLGFGLLVVRRELSILQSRVAASGNAPADGLAIGAIAPHFPGVRRDDVILFFFGDCAPCHELAEEVAASADPQQYACVVSDGTLPGSSASVRQLLPDDARAIAGEEAAAIRQRYKIRSGPFGVSVSGGLVVAKGVLRNVGDLEHLRHITYGTTPSLADR</sequence>
<evidence type="ECO:0000313" key="1">
    <source>
        <dbReference type="EMBL" id="KAB8194699.1"/>
    </source>
</evidence>
<accession>A0A5C4WM76</accession>
<name>A0A5C4WM76_9ACTN</name>
<evidence type="ECO:0000313" key="2">
    <source>
        <dbReference type="Proteomes" id="UP000312512"/>
    </source>
</evidence>
<dbReference type="OrthoDB" id="3534866at2"/>
<organism evidence="1 2">
    <name type="scientific">Nonomuraea phyllanthi</name>
    <dbReference type="NCBI Taxonomy" id="2219224"/>
    <lineage>
        <taxon>Bacteria</taxon>
        <taxon>Bacillati</taxon>
        <taxon>Actinomycetota</taxon>
        <taxon>Actinomycetes</taxon>
        <taxon>Streptosporangiales</taxon>
        <taxon>Streptosporangiaceae</taxon>
        <taxon>Nonomuraea</taxon>
    </lineage>
</organism>
<reference evidence="1 2" key="1">
    <citation type="submission" date="2019-10" db="EMBL/GenBank/DDBJ databases">
        <title>Nonomuraea sp. nov., isolated from Phyllanthus amarus.</title>
        <authorList>
            <person name="Klykleung N."/>
            <person name="Tanasupawat S."/>
        </authorList>
    </citation>
    <scope>NUCLEOTIDE SEQUENCE [LARGE SCALE GENOMIC DNA]</scope>
    <source>
        <strain evidence="1 2">PA1-10</strain>
    </source>
</reference>
<dbReference type="EMBL" id="VDLX02000005">
    <property type="protein sequence ID" value="KAB8194699.1"/>
    <property type="molecule type" value="Genomic_DNA"/>
</dbReference>
<evidence type="ECO:0008006" key="3">
    <source>
        <dbReference type="Google" id="ProtNLM"/>
    </source>
</evidence>
<proteinExistence type="predicted"/>